<dbReference type="PANTHER" id="PTHR42756:SF2">
    <property type="entry name" value="MARR FAMILY REGULATORY PROTEIN"/>
    <property type="match status" value="1"/>
</dbReference>
<keyword evidence="1" id="KW-0805">Transcription regulation</keyword>
<keyword evidence="3" id="KW-0804">Transcription</keyword>
<dbReference type="InterPro" id="IPR036388">
    <property type="entry name" value="WH-like_DNA-bd_sf"/>
</dbReference>
<dbReference type="RefSeq" id="WP_054297750.1">
    <property type="nucleotide sequence ID" value="NZ_CP032683.1"/>
</dbReference>
<dbReference type="InterPro" id="IPR000835">
    <property type="entry name" value="HTH_MarR-typ"/>
</dbReference>
<evidence type="ECO:0000313" key="8">
    <source>
        <dbReference type="Proteomes" id="UP000585579"/>
    </source>
</evidence>
<dbReference type="Proteomes" id="UP000585579">
    <property type="component" value="Unassembled WGS sequence"/>
</dbReference>
<reference evidence="6 8" key="3">
    <citation type="journal article" date="2020" name="Biotechnol. Biofuels">
        <title>New insights from the biogas microbiome by comprehensive genome-resolved metagenomics of nearly 1600 species originating from multiple anaerobic digesters.</title>
        <authorList>
            <person name="Campanaro S."/>
            <person name="Treu L."/>
            <person name="Rodriguez-R L.M."/>
            <person name="Kovalovszki A."/>
            <person name="Ziels R.M."/>
            <person name="Maus I."/>
            <person name="Zhu X."/>
            <person name="Kougias P.G."/>
            <person name="Basile A."/>
            <person name="Luo G."/>
            <person name="Schluter A."/>
            <person name="Konstantinidis K.T."/>
            <person name="Angelidaki I."/>
        </authorList>
    </citation>
    <scope>NUCLEOTIDE SEQUENCE [LARGE SCALE GENOMIC DNA]</scope>
    <source>
        <strain evidence="6">AS22ysBPME_46</strain>
    </source>
</reference>
<evidence type="ECO:0000259" key="4">
    <source>
        <dbReference type="PROSITE" id="PS50995"/>
    </source>
</evidence>
<accession>A0A660HV84</accession>
<reference evidence="5 7" key="1">
    <citation type="journal article" date="2016" name="Int. J. Syst. Evol. Microbiol.">
        <title>Methanosarcina flavescens sp. nov., a methanogenic archaeon isolated from a full-scale anaerobic digester.</title>
        <authorList>
            <person name="Kern T."/>
            <person name="Fischer M.A."/>
            <person name="Deppenmeier U."/>
            <person name="Schmitz R.A."/>
            <person name="Rother M."/>
        </authorList>
    </citation>
    <scope>NUCLEOTIDE SEQUENCE [LARGE SCALE GENOMIC DNA]</scope>
    <source>
        <strain evidence="5 7">E03.2</strain>
    </source>
</reference>
<dbReference type="EMBL" id="JAAYQL010000065">
    <property type="protein sequence ID" value="NLK33294.1"/>
    <property type="molecule type" value="Genomic_DNA"/>
</dbReference>
<dbReference type="SMART" id="SM00347">
    <property type="entry name" value="HTH_MARR"/>
    <property type="match status" value="1"/>
</dbReference>
<dbReference type="GeneID" id="53689112"/>
<dbReference type="SUPFAM" id="SSF46785">
    <property type="entry name" value="Winged helix' DNA-binding domain"/>
    <property type="match status" value="1"/>
</dbReference>
<dbReference type="AlphaFoldDB" id="A0A660HV84"/>
<dbReference type="EMBL" id="CP032683">
    <property type="protein sequence ID" value="AYK16046.1"/>
    <property type="molecule type" value="Genomic_DNA"/>
</dbReference>
<dbReference type="Proteomes" id="UP000053087">
    <property type="component" value="Chromosome"/>
</dbReference>
<dbReference type="GO" id="GO:0003677">
    <property type="term" value="F:DNA binding"/>
    <property type="evidence" value="ECO:0007669"/>
    <property type="project" value="UniProtKB-KW"/>
</dbReference>
<evidence type="ECO:0000256" key="2">
    <source>
        <dbReference type="ARBA" id="ARBA00023125"/>
    </source>
</evidence>
<evidence type="ECO:0000256" key="3">
    <source>
        <dbReference type="ARBA" id="ARBA00023163"/>
    </source>
</evidence>
<dbReference type="OrthoDB" id="10712at2157"/>
<evidence type="ECO:0000313" key="5">
    <source>
        <dbReference type="EMBL" id="AYK16046.1"/>
    </source>
</evidence>
<evidence type="ECO:0000256" key="1">
    <source>
        <dbReference type="ARBA" id="ARBA00023015"/>
    </source>
</evidence>
<dbReference type="GO" id="GO:0003700">
    <property type="term" value="F:DNA-binding transcription factor activity"/>
    <property type="evidence" value="ECO:0007669"/>
    <property type="project" value="InterPro"/>
</dbReference>
<protein>
    <submittedName>
        <fullName evidence="5">MarR family transcriptional regulator</fullName>
    </submittedName>
</protein>
<name>A0A660HV84_9EURY</name>
<keyword evidence="2" id="KW-0238">DNA-binding</keyword>
<evidence type="ECO:0000313" key="6">
    <source>
        <dbReference type="EMBL" id="NLK33294.1"/>
    </source>
</evidence>
<organism evidence="5 7">
    <name type="scientific">Methanosarcina flavescens</name>
    <dbReference type="NCBI Taxonomy" id="1715806"/>
    <lineage>
        <taxon>Archaea</taxon>
        <taxon>Methanobacteriati</taxon>
        <taxon>Methanobacteriota</taxon>
        <taxon>Stenosarchaea group</taxon>
        <taxon>Methanomicrobia</taxon>
        <taxon>Methanosarcinales</taxon>
        <taxon>Methanosarcinaceae</taxon>
        <taxon>Methanosarcina</taxon>
    </lineage>
</organism>
<proteinExistence type="predicted"/>
<feature type="domain" description="HTH marR-type" evidence="4">
    <location>
        <begin position="9"/>
        <end position="141"/>
    </location>
</feature>
<dbReference type="InterPro" id="IPR036390">
    <property type="entry name" value="WH_DNA-bd_sf"/>
</dbReference>
<reference evidence="5" key="2">
    <citation type="submission" date="2018-10" db="EMBL/GenBank/DDBJ databases">
        <authorList>
            <person name="Fischer M.A."/>
            <person name="Kern T."/>
            <person name="Deppenmeier U."/>
            <person name="Schmitz R.A."/>
            <person name="Rother M."/>
        </authorList>
    </citation>
    <scope>NUCLEOTIDE SEQUENCE</scope>
    <source>
        <strain evidence="5">E03.2</strain>
    </source>
</reference>
<dbReference type="Pfam" id="PF01047">
    <property type="entry name" value="MarR"/>
    <property type="match status" value="1"/>
</dbReference>
<dbReference type="PROSITE" id="PS50995">
    <property type="entry name" value="HTH_MARR_2"/>
    <property type="match status" value="1"/>
</dbReference>
<keyword evidence="7" id="KW-1185">Reference proteome</keyword>
<dbReference type="PANTHER" id="PTHR42756">
    <property type="entry name" value="TRANSCRIPTIONAL REGULATOR, MARR"/>
    <property type="match status" value="1"/>
</dbReference>
<evidence type="ECO:0000313" key="7">
    <source>
        <dbReference type="Proteomes" id="UP000053087"/>
    </source>
</evidence>
<dbReference type="PRINTS" id="PR00598">
    <property type="entry name" value="HTHMARR"/>
</dbReference>
<dbReference type="Gene3D" id="1.10.10.10">
    <property type="entry name" value="Winged helix-like DNA-binding domain superfamily/Winged helix DNA-binding domain"/>
    <property type="match status" value="1"/>
</dbReference>
<sequence length="159" mass="18468">MEISGETDPREILGPIAHIYRSYLAYMAKELETYGVGSGQFEFLLVLYHKDGVSQETLAKILKVSKAKSTRAIQGLEKEGYVYRQRDESDLRANRVYLTDKGKEMRNFIFEKLVSFMDILFSDFTLEEREIFRLLLHKAAIRFFDPGFEPPTDTPNELK</sequence>
<dbReference type="KEGG" id="mfz:AOB57_013370"/>
<gene>
    <name evidence="5" type="ORF">AOB57_013370</name>
    <name evidence="6" type="ORF">GX302_10855</name>
</gene>